<sequence>MNPDRTVLIIGGKLKIVQKARALGLDVVHIQVKEQYGPAHQELVAGALLGDYTDWRVLRPLATAAHEAWGFAAALSLTEPGLDPTGRVNDLLALGGTSYEVSHRFTDKALMREHLAAAGVPGPAHALLREPADLAAFGAAHGYPFIVKPTAVTASFGVIEVTGEDKLDAVWARIDELRREGANQWARFFPVGDFLAEEFLDGPEYSVESFSFAGRHVVIAVTEKAVLGTGFVELGHALPARLDPALEQAVVEATVTFLDAMGLADGPAHTEIKLTARGPRVVESHNRVGGDRINEMVHAAYGIDLDTYTIGWPFRLVEELPDRPEPKRAAATRFLIGTPGRVTEVRGVEEVRADPSVVAFDFDIAPGATVNPLRGNWDRLGQLVVTGEDTSAAIATCERLTGSVEVVTGGKA</sequence>
<dbReference type="InterPro" id="IPR052032">
    <property type="entry name" value="ATP-dep_AA_Ligase"/>
</dbReference>
<dbReference type="InterPro" id="IPR040570">
    <property type="entry name" value="LAL_C2"/>
</dbReference>
<dbReference type="PANTHER" id="PTHR43585">
    <property type="entry name" value="FUMIPYRROLE BIOSYNTHESIS PROTEIN C"/>
    <property type="match status" value="1"/>
</dbReference>
<evidence type="ECO:0000256" key="1">
    <source>
        <dbReference type="ARBA" id="ARBA00022598"/>
    </source>
</evidence>
<dbReference type="Pfam" id="PF13535">
    <property type="entry name" value="ATP-grasp_4"/>
    <property type="match status" value="1"/>
</dbReference>
<evidence type="ECO:0000256" key="2">
    <source>
        <dbReference type="ARBA" id="ARBA00022741"/>
    </source>
</evidence>
<proteinExistence type="predicted"/>
<accession>A0ABS2TL92</accession>
<dbReference type="RefSeq" id="WP_205355991.1">
    <property type="nucleotide sequence ID" value="NZ_JADKYB010000003.1"/>
</dbReference>
<evidence type="ECO:0000256" key="4">
    <source>
        <dbReference type="PROSITE-ProRule" id="PRU00409"/>
    </source>
</evidence>
<keyword evidence="2 4" id="KW-0547">Nucleotide-binding</keyword>
<dbReference type="Pfam" id="PF18603">
    <property type="entry name" value="LAL_C2"/>
    <property type="match status" value="1"/>
</dbReference>
<organism evidence="6 7">
    <name type="scientific">Actinacidiphila acididurans</name>
    <dbReference type="NCBI Taxonomy" id="2784346"/>
    <lineage>
        <taxon>Bacteria</taxon>
        <taxon>Bacillati</taxon>
        <taxon>Actinomycetota</taxon>
        <taxon>Actinomycetes</taxon>
        <taxon>Kitasatosporales</taxon>
        <taxon>Streptomycetaceae</taxon>
        <taxon>Actinacidiphila</taxon>
    </lineage>
</organism>
<dbReference type="Gene3D" id="3.30.1490.20">
    <property type="entry name" value="ATP-grasp fold, A domain"/>
    <property type="match status" value="1"/>
</dbReference>
<protein>
    <submittedName>
        <fullName evidence="6">ATP-grasp domain-containing protein</fullName>
    </submittedName>
</protein>
<comment type="caution">
    <text evidence="6">The sequence shown here is derived from an EMBL/GenBank/DDBJ whole genome shotgun (WGS) entry which is preliminary data.</text>
</comment>
<evidence type="ECO:0000256" key="3">
    <source>
        <dbReference type="ARBA" id="ARBA00022840"/>
    </source>
</evidence>
<dbReference type="InterPro" id="IPR013815">
    <property type="entry name" value="ATP_grasp_subdomain_1"/>
</dbReference>
<evidence type="ECO:0000259" key="5">
    <source>
        <dbReference type="PROSITE" id="PS50975"/>
    </source>
</evidence>
<evidence type="ECO:0000313" key="6">
    <source>
        <dbReference type="EMBL" id="MBM9504108.1"/>
    </source>
</evidence>
<dbReference type="Gene3D" id="3.30.470.20">
    <property type="entry name" value="ATP-grasp fold, B domain"/>
    <property type="match status" value="1"/>
</dbReference>
<dbReference type="EMBL" id="JADKYB010000003">
    <property type="protein sequence ID" value="MBM9504108.1"/>
    <property type="molecule type" value="Genomic_DNA"/>
</dbReference>
<dbReference type="InterPro" id="IPR011761">
    <property type="entry name" value="ATP-grasp"/>
</dbReference>
<dbReference type="Proteomes" id="UP000749040">
    <property type="component" value="Unassembled WGS sequence"/>
</dbReference>
<dbReference type="PROSITE" id="PS50975">
    <property type="entry name" value="ATP_GRASP"/>
    <property type="match status" value="1"/>
</dbReference>
<feature type="domain" description="ATP-grasp" evidence="5">
    <location>
        <begin position="112"/>
        <end position="314"/>
    </location>
</feature>
<name>A0ABS2TL92_9ACTN</name>
<dbReference type="Gene3D" id="3.40.50.20">
    <property type="match status" value="1"/>
</dbReference>
<keyword evidence="1" id="KW-0436">Ligase</keyword>
<dbReference type="PANTHER" id="PTHR43585:SF2">
    <property type="entry name" value="ATP-GRASP ENZYME FSQD"/>
    <property type="match status" value="1"/>
</dbReference>
<gene>
    <name evidence="6" type="ORF">ITX44_06075</name>
</gene>
<evidence type="ECO:0000313" key="7">
    <source>
        <dbReference type="Proteomes" id="UP000749040"/>
    </source>
</evidence>
<keyword evidence="3 4" id="KW-0067">ATP-binding</keyword>
<dbReference type="SUPFAM" id="SSF56059">
    <property type="entry name" value="Glutathione synthetase ATP-binding domain-like"/>
    <property type="match status" value="1"/>
</dbReference>
<reference evidence="6 7" key="1">
    <citation type="submission" date="2021-01" db="EMBL/GenBank/DDBJ databases">
        <title>Streptomyces acididurans sp. nov., isolated from a peat swamp forest soil.</title>
        <authorList>
            <person name="Chantavorakit T."/>
            <person name="Duangmal K."/>
        </authorList>
    </citation>
    <scope>NUCLEOTIDE SEQUENCE [LARGE SCALE GENOMIC DNA]</scope>
    <source>
        <strain evidence="6 7">KK5PA1</strain>
    </source>
</reference>
<keyword evidence="7" id="KW-1185">Reference proteome</keyword>